<gene>
    <name evidence="1" type="ORF">DW027_06850</name>
</gene>
<dbReference type="RefSeq" id="WP_118419488.1">
    <property type="nucleotide sequence ID" value="NZ_QROO01000007.1"/>
</dbReference>
<dbReference type="EMBL" id="QROO01000007">
    <property type="protein sequence ID" value="RHL39547.1"/>
    <property type="molecule type" value="Genomic_DNA"/>
</dbReference>
<accession>A0A415KTM6</accession>
<protein>
    <submittedName>
        <fullName evidence="1">Uncharacterized protein</fullName>
    </submittedName>
</protein>
<organism evidence="1 2">
    <name type="scientific">Bacteroides xylanisolvens</name>
    <dbReference type="NCBI Taxonomy" id="371601"/>
    <lineage>
        <taxon>Bacteria</taxon>
        <taxon>Pseudomonadati</taxon>
        <taxon>Bacteroidota</taxon>
        <taxon>Bacteroidia</taxon>
        <taxon>Bacteroidales</taxon>
        <taxon>Bacteroidaceae</taxon>
        <taxon>Bacteroides</taxon>
    </lineage>
</organism>
<name>A0A415KTM6_9BACE</name>
<dbReference type="AlphaFoldDB" id="A0A415KTM6"/>
<sequence length="143" mass="16891">MKSKQVLSVEQMKHLQELRLDTSNATLTWVLYPASIKGDVIPTLEMWRWEQIKDEQKKVCVPAFTLQDILDKLPKRIGKFELRIKMFVFDYVGHTEYKWSIIYESTDMMSYLDTLLQSSYTNLIEAAYNMLCMCIENGYIKTE</sequence>
<evidence type="ECO:0000313" key="2">
    <source>
        <dbReference type="Proteomes" id="UP000284495"/>
    </source>
</evidence>
<dbReference type="Proteomes" id="UP000284495">
    <property type="component" value="Unassembled WGS sequence"/>
</dbReference>
<comment type="caution">
    <text evidence="1">The sequence shown here is derived from an EMBL/GenBank/DDBJ whole genome shotgun (WGS) entry which is preliminary data.</text>
</comment>
<reference evidence="1 2" key="1">
    <citation type="submission" date="2018-08" db="EMBL/GenBank/DDBJ databases">
        <title>A genome reference for cultivated species of the human gut microbiota.</title>
        <authorList>
            <person name="Zou Y."/>
            <person name="Xue W."/>
            <person name="Luo G."/>
        </authorList>
    </citation>
    <scope>NUCLEOTIDE SEQUENCE [LARGE SCALE GENOMIC DNA]</scope>
    <source>
        <strain evidence="1 2">AF38-2</strain>
    </source>
</reference>
<evidence type="ECO:0000313" key="1">
    <source>
        <dbReference type="EMBL" id="RHL39547.1"/>
    </source>
</evidence>
<proteinExistence type="predicted"/>